<accession>A0ABT8REU7</accession>
<dbReference type="InterPro" id="IPR013766">
    <property type="entry name" value="Thioredoxin_domain"/>
</dbReference>
<dbReference type="InterPro" id="IPR050553">
    <property type="entry name" value="Thioredoxin_ResA/DsbE_sf"/>
</dbReference>
<keyword evidence="1" id="KW-0812">Transmembrane</keyword>
<dbReference type="Pfam" id="PF08534">
    <property type="entry name" value="Redoxin"/>
    <property type="match status" value="1"/>
</dbReference>
<dbReference type="CDD" id="cd02966">
    <property type="entry name" value="TlpA_like_family"/>
    <property type="match status" value="1"/>
</dbReference>
<dbReference type="PANTHER" id="PTHR42852">
    <property type="entry name" value="THIOL:DISULFIDE INTERCHANGE PROTEIN DSBE"/>
    <property type="match status" value="1"/>
</dbReference>
<dbReference type="SUPFAM" id="SSF52833">
    <property type="entry name" value="Thioredoxin-like"/>
    <property type="match status" value="1"/>
</dbReference>
<feature type="domain" description="Thioredoxin" evidence="2">
    <location>
        <begin position="66"/>
        <end position="205"/>
    </location>
</feature>
<evidence type="ECO:0000256" key="1">
    <source>
        <dbReference type="SAM" id="Phobius"/>
    </source>
</evidence>
<proteinExistence type="predicted"/>
<reference evidence="3" key="1">
    <citation type="submission" date="2023-07" db="EMBL/GenBank/DDBJ databases">
        <title>The genome sequence of Rhodocytophaga aerolata KACC 12507.</title>
        <authorList>
            <person name="Zhang X."/>
        </authorList>
    </citation>
    <scope>NUCLEOTIDE SEQUENCE</scope>
    <source>
        <strain evidence="3">KACC 12507</strain>
    </source>
</reference>
<keyword evidence="1" id="KW-1133">Transmembrane helix</keyword>
<organism evidence="3 4">
    <name type="scientific">Rhodocytophaga aerolata</name>
    <dbReference type="NCBI Taxonomy" id="455078"/>
    <lineage>
        <taxon>Bacteria</taxon>
        <taxon>Pseudomonadati</taxon>
        <taxon>Bacteroidota</taxon>
        <taxon>Cytophagia</taxon>
        <taxon>Cytophagales</taxon>
        <taxon>Rhodocytophagaceae</taxon>
        <taxon>Rhodocytophaga</taxon>
    </lineage>
</organism>
<evidence type="ECO:0000313" key="3">
    <source>
        <dbReference type="EMBL" id="MDO1449275.1"/>
    </source>
</evidence>
<dbReference type="Gene3D" id="3.40.30.10">
    <property type="entry name" value="Glutaredoxin"/>
    <property type="match status" value="1"/>
</dbReference>
<name>A0ABT8REU7_9BACT</name>
<dbReference type="PROSITE" id="PS51352">
    <property type="entry name" value="THIOREDOXIN_2"/>
    <property type="match status" value="1"/>
</dbReference>
<evidence type="ECO:0000313" key="4">
    <source>
        <dbReference type="Proteomes" id="UP001168528"/>
    </source>
</evidence>
<protein>
    <submittedName>
        <fullName evidence="3">TlpA disulfide reductase family protein</fullName>
    </submittedName>
</protein>
<comment type="caution">
    <text evidence="3">The sequence shown here is derived from an EMBL/GenBank/DDBJ whole genome shotgun (WGS) entry which is preliminary data.</text>
</comment>
<dbReference type="RefSeq" id="WP_302040076.1">
    <property type="nucleotide sequence ID" value="NZ_JAUKPO010000017.1"/>
</dbReference>
<dbReference type="EMBL" id="JAUKPO010000017">
    <property type="protein sequence ID" value="MDO1449275.1"/>
    <property type="molecule type" value="Genomic_DNA"/>
</dbReference>
<dbReference type="InterPro" id="IPR036249">
    <property type="entry name" value="Thioredoxin-like_sf"/>
</dbReference>
<sequence length="205" mass="22915">MTQSTRNKKDIIQWVVTIGIIVILFTTGLHTEVIGGLQRLVLATGISKPDIPESAPIQQVSSTNTVETSNYAYNMPLQDLNGKQINLQELKGKVVFMNLWASWCPPCIAEMPSIHNLYKKMDTTKVAFVMLSLDEDPQKAKKFIDRKGYSFPVYLPAGSMPADFHSNAIPTTFILGKDGKILARHEGMADYDNEEFSNYLLSLTK</sequence>
<evidence type="ECO:0000259" key="2">
    <source>
        <dbReference type="PROSITE" id="PS51352"/>
    </source>
</evidence>
<keyword evidence="4" id="KW-1185">Reference proteome</keyword>
<dbReference type="InterPro" id="IPR013740">
    <property type="entry name" value="Redoxin"/>
</dbReference>
<dbReference type="Proteomes" id="UP001168528">
    <property type="component" value="Unassembled WGS sequence"/>
</dbReference>
<dbReference type="PANTHER" id="PTHR42852:SF17">
    <property type="entry name" value="THIOREDOXIN-LIKE PROTEIN HI_1115"/>
    <property type="match status" value="1"/>
</dbReference>
<feature type="transmembrane region" description="Helical" evidence="1">
    <location>
        <begin position="12"/>
        <end position="30"/>
    </location>
</feature>
<gene>
    <name evidence="3" type="ORF">Q0590_23560</name>
</gene>
<keyword evidence="1" id="KW-0472">Membrane</keyword>